<name>A0A1Y2MG49_EPING</name>
<organism evidence="3 4">
    <name type="scientific">Epicoccum nigrum</name>
    <name type="common">Soil fungus</name>
    <name type="synonym">Epicoccum purpurascens</name>
    <dbReference type="NCBI Taxonomy" id="105696"/>
    <lineage>
        <taxon>Eukaryota</taxon>
        <taxon>Fungi</taxon>
        <taxon>Dikarya</taxon>
        <taxon>Ascomycota</taxon>
        <taxon>Pezizomycotina</taxon>
        <taxon>Dothideomycetes</taxon>
        <taxon>Pleosporomycetidae</taxon>
        <taxon>Pleosporales</taxon>
        <taxon>Pleosporineae</taxon>
        <taxon>Didymellaceae</taxon>
        <taxon>Epicoccum</taxon>
    </lineage>
</organism>
<feature type="compositionally biased region" description="Basic and acidic residues" evidence="2">
    <location>
        <begin position="46"/>
        <end position="60"/>
    </location>
</feature>
<dbReference type="InParanoid" id="A0A1Y2MG49"/>
<feature type="region of interest" description="Disordered" evidence="2">
    <location>
        <begin position="575"/>
        <end position="642"/>
    </location>
</feature>
<evidence type="ECO:0000256" key="2">
    <source>
        <dbReference type="SAM" id="MobiDB-lite"/>
    </source>
</evidence>
<feature type="region of interest" description="Disordered" evidence="2">
    <location>
        <begin position="660"/>
        <end position="754"/>
    </location>
</feature>
<feature type="compositionally biased region" description="Polar residues" evidence="2">
    <location>
        <begin position="710"/>
        <end position="728"/>
    </location>
</feature>
<accession>A0A1Y2MG49</accession>
<feature type="compositionally biased region" description="Polar residues" evidence="2">
    <location>
        <begin position="632"/>
        <end position="642"/>
    </location>
</feature>
<keyword evidence="4" id="KW-1185">Reference proteome</keyword>
<dbReference type="Proteomes" id="UP000193240">
    <property type="component" value="Unassembled WGS sequence"/>
</dbReference>
<feature type="region of interest" description="Disordered" evidence="2">
    <location>
        <begin position="770"/>
        <end position="789"/>
    </location>
</feature>
<feature type="compositionally biased region" description="Acidic residues" evidence="2">
    <location>
        <begin position="200"/>
        <end position="216"/>
    </location>
</feature>
<evidence type="ECO:0000256" key="1">
    <source>
        <dbReference type="SAM" id="Coils"/>
    </source>
</evidence>
<sequence>MTPRTRMSNQDASYKAYYSKKVPRQAQFPHRRKLVRRRPQPSVQDGQEKRQMEFLPERMKQASLNNEQDSGEQETDEEPTVQTTTNTTETPVNRSLDKKRKSDGIRGESGSEDEPSYTLSKRRRRTAPLKEDSARTLRRQSTMTQLADGRRPSIGDDEPDFIPANRRSRVSWGGSGVERDKKQRTLTQMIPGMGRLSKEELEELSDMDADLEDDGTDNNNASQALMEQGLLEVDMSAQSYDKSHSVKSQEEEEASLPAALQPQTPAIVQSMEATSGNDNEGDYQPTQYIEAPTLRIRQAPRRKVAQQQPIQTHGSQKSAKSRFSLLSTPEKRRIFEIPSSQSPAESVLSTQVSPQKSTTFVLRERTNNVTIVTETPSKRRQVTFKEPSLQPVPLPRLRKFESTIQDSEDEESDLEQDINDQDDMDRVHQAVQGQAIGTETQLVLGQIDRACADKDEGQSNQCGFPEEMVEPPVRQRPYQPSPELGESWAPVLYDDDGPEFASYQSSLSGAKSQSIRKVGASNQMLPVLDSNNAVSQLDFTEDTQARAKIDDIPSTPPAMQLHPDDDLPSTPMVLRDDTSNYEDEPELMPTPKLTVQRTVVNPPSTLVHQSTDLDGEPVQVPRSPSVDRETQQSHSSKAEQQLQHEWLSYSQYVHVRAPGSSSMHAVPDAHSYNATPHISNNGELVSPSARMQHSQATTVDELTPKKNRTQRVTSAHTTPNRNSKSQPFISPGKPPSLFIPSSFPSPSKTALEGWSSPVVPRTQNVYGNSQALGSLEDFSIPLPPPIEDD</sequence>
<feature type="region of interest" description="Disordered" evidence="2">
    <location>
        <begin position="1"/>
        <end position="285"/>
    </location>
</feature>
<feature type="compositionally biased region" description="Polar residues" evidence="2">
    <location>
        <begin position="261"/>
        <end position="278"/>
    </location>
</feature>
<feature type="compositionally biased region" description="Polar residues" evidence="2">
    <location>
        <begin position="305"/>
        <end position="318"/>
    </location>
</feature>
<feature type="compositionally biased region" description="Basic residues" evidence="2">
    <location>
        <begin position="29"/>
        <end position="39"/>
    </location>
</feature>
<feature type="compositionally biased region" description="Polar residues" evidence="2">
    <location>
        <begin position="672"/>
        <end position="700"/>
    </location>
</feature>
<evidence type="ECO:0000313" key="3">
    <source>
        <dbReference type="EMBL" id="OSS55070.1"/>
    </source>
</evidence>
<feature type="region of interest" description="Disordered" evidence="2">
    <location>
        <begin position="299"/>
        <end position="324"/>
    </location>
</feature>
<feature type="compositionally biased region" description="Low complexity" evidence="2">
    <location>
        <begin position="735"/>
        <end position="747"/>
    </location>
</feature>
<feature type="region of interest" description="Disordered" evidence="2">
    <location>
        <begin position="551"/>
        <end position="570"/>
    </location>
</feature>
<feature type="compositionally biased region" description="Polar residues" evidence="2">
    <location>
        <begin position="593"/>
        <end position="612"/>
    </location>
</feature>
<dbReference type="EMBL" id="KZ107838">
    <property type="protein sequence ID" value="OSS55070.1"/>
    <property type="molecule type" value="Genomic_DNA"/>
</dbReference>
<reference evidence="3 4" key="1">
    <citation type="journal article" date="2017" name="Genome Announc.">
        <title>Genome sequence of the saprophytic ascomycete Epicoccum nigrum ICMP 19927 strain isolated from New Zealand.</title>
        <authorList>
            <person name="Fokin M."/>
            <person name="Fleetwood D."/>
            <person name="Weir B.S."/>
            <person name="Villas-Boas S.G."/>
        </authorList>
    </citation>
    <scope>NUCLEOTIDE SEQUENCE [LARGE SCALE GENOMIC DNA]</scope>
    <source>
        <strain evidence="3 4">ICMP 19927</strain>
    </source>
</reference>
<dbReference type="OMA" id="THTTPHR"/>
<keyword evidence="1" id="KW-0175">Coiled coil</keyword>
<gene>
    <name evidence="3" type="ORF">B5807_01101</name>
</gene>
<feature type="coiled-coil region" evidence="1">
    <location>
        <begin position="397"/>
        <end position="424"/>
    </location>
</feature>
<proteinExistence type="predicted"/>
<feature type="compositionally biased region" description="Acidic residues" evidence="2">
    <location>
        <begin position="69"/>
        <end position="79"/>
    </location>
</feature>
<feature type="compositionally biased region" description="Polar residues" evidence="2">
    <location>
        <begin position="1"/>
        <end position="12"/>
    </location>
</feature>
<feature type="compositionally biased region" description="Low complexity" evidence="2">
    <location>
        <begin position="80"/>
        <end position="93"/>
    </location>
</feature>
<evidence type="ECO:0000313" key="4">
    <source>
        <dbReference type="Proteomes" id="UP000193240"/>
    </source>
</evidence>
<protein>
    <submittedName>
        <fullName evidence="3">Uncharacterized protein</fullName>
    </submittedName>
</protein>
<dbReference type="AlphaFoldDB" id="A0A1Y2MG49"/>